<dbReference type="EMBL" id="UJYZ02000004">
    <property type="protein sequence ID" value="VVJ55839.1"/>
    <property type="molecule type" value="Genomic_DNA"/>
</dbReference>
<organism evidence="1 2">
    <name type="scientific">Klebsiella quasivariicola</name>
    <dbReference type="NCBI Taxonomy" id="2026240"/>
    <lineage>
        <taxon>Bacteria</taxon>
        <taxon>Pseudomonadati</taxon>
        <taxon>Pseudomonadota</taxon>
        <taxon>Gammaproteobacteria</taxon>
        <taxon>Enterobacterales</taxon>
        <taxon>Enterobacteriaceae</taxon>
        <taxon>Klebsiella/Raoultella group</taxon>
        <taxon>Klebsiella</taxon>
        <taxon>Klebsiella pneumoniae complex</taxon>
    </lineage>
</organism>
<dbReference type="RefSeq" id="WP_087812706.1">
    <property type="nucleotide sequence ID" value="NZ_UJYZ02000004.1"/>
</dbReference>
<keyword evidence="2" id="KW-1185">Reference proteome</keyword>
<proteinExistence type="predicted"/>
<name>A0ABY6WTU1_9ENTR</name>
<evidence type="ECO:0000313" key="2">
    <source>
        <dbReference type="Proteomes" id="UP000259400"/>
    </source>
</evidence>
<sequence length="153" mass="16745">MKNSCKLLSASVALKKDGMTNDYLAAHHELIDGVALGEKRSLMVTFGLYARPGVPIGIYASVNPKGKEAPLTKIHYTASFYSTLRSESIANEMGVFLITLEVKDVPFEQDGLYETNVRAFPSGEIPSESNQIDSIQCFFYVKTLTEGLNATNS</sequence>
<dbReference type="Proteomes" id="UP000259400">
    <property type="component" value="Unassembled WGS sequence"/>
</dbReference>
<protein>
    <submittedName>
        <fullName evidence="1">Uncharacterized protein</fullName>
    </submittedName>
</protein>
<reference evidence="1 2" key="1">
    <citation type="submission" date="2019-09" db="EMBL/GenBank/DDBJ databases">
        <authorList>
            <consortium name="Pathogen Informatics"/>
        </authorList>
    </citation>
    <scope>NUCLEOTIDE SEQUENCE [LARGE SCALE GENOMIC DNA]</scope>
    <source>
        <strain evidence="1 2">EuSCAPE_IL010</strain>
    </source>
</reference>
<accession>A0ABY6WTU1</accession>
<comment type="caution">
    <text evidence="1">The sequence shown here is derived from an EMBL/GenBank/DDBJ whole genome shotgun (WGS) entry which is preliminary data.</text>
</comment>
<gene>
    <name evidence="1" type="ORF">SAMEA3538468_01300</name>
</gene>
<evidence type="ECO:0000313" key="1">
    <source>
        <dbReference type="EMBL" id="VVJ55839.1"/>
    </source>
</evidence>